<dbReference type="SMART" id="SM00028">
    <property type="entry name" value="TPR"/>
    <property type="match status" value="6"/>
</dbReference>
<dbReference type="InterPro" id="IPR027417">
    <property type="entry name" value="P-loop_NTPase"/>
</dbReference>
<dbReference type="InterPro" id="IPR000792">
    <property type="entry name" value="Tscrpt_reg_LuxR_C"/>
</dbReference>
<comment type="caution">
    <text evidence="5">The sequence shown here is derived from an EMBL/GenBank/DDBJ whole genome shotgun (WGS) entry which is preliminary data.</text>
</comment>
<dbReference type="EMBL" id="BIXY01000001">
    <property type="protein sequence ID" value="GCF06550.1"/>
    <property type="molecule type" value="Genomic_DNA"/>
</dbReference>
<protein>
    <submittedName>
        <fullName evidence="5">LuxR family transcriptional regulator</fullName>
    </submittedName>
</protein>
<dbReference type="Proteomes" id="UP000322530">
    <property type="component" value="Unassembled WGS sequence"/>
</dbReference>
<dbReference type="InterPro" id="IPR041617">
    <property type="entry name" value="TPR_MalT"/>
</dbReference>
<proteinExistence type="predicted"/>
<dbReference type="SUPFAM" id="SSF46894">
    <property type="entry name" value="C-terminal effector domain of the bipartite response regulators"/>
    <property type="match status" value="1"/>
</dbReference>
<sequence>MERGIHDPLLITTKLAIPPQYLNRLIPRTHVYTQMDAGLQRPFILVTAPAGFGKTTLVSEWIRQRHVQAVWVSLEETDNDLLRFWHYALTALHPLHLGLDALLADWETTLQSLSLENILTHVINISMDITQEIVLVLDDYHTINTPAIHQSLMFLLEHLPPNFHLILLTRHDPPLPLARLRVQGKLSELRSNDLRFTLDETSLLLSQTMQLELTSNEITELHTRTEGWIAGLQLAALSLQYKESASAKQHFIQTFTGINKNVMNYLTDEVLLQQPEEVQDFLLKTAILEQLNVKLCDAITGQHNSEAMLEWLERHNLFLNILDSQQAWYRYDQLFRDLLCYRLNQKYPELKAELHHNAGNWYEEHGMISDAIKHAIAAEAMQHAAQLIEQHAWTFIQQGDGLLLLSWLRRLPEQIFNTCPMLSFLQACMHCYQAQMENFEAALKRAELGWQQTQNQASLSCAYDLRARVALYRGQAFLAIKYAQQALSLISEEQAPLFYSSALVHLGAGYLNVGNCQQAQHYLAEGYRLSQKHHAVVVTLDALLYLGYLQRLQGNLRLAQQTWQQMLSEISTRFVAYQIVAHILLADIYREWNELASALEHQTQAQKLAEHTQYEDIATSQRYLITARLVWLQNDPETAFSFLDQAEQSSQRFGIQQTFLAQLAEIRIHFLLAQRDQRTARQWLAQSTPELCDSMPVYEKESWIKAHARLLIDQTQSQAAQQLLKSAYQIAHEQGRTESAIALLILLTLAYHMEGNTQYTLQTLEQALILAEPNGYTRIFVDEGDVMAALLTELYSRYQRRTVSEPQNIALGYLYTLLTIFGADAKPPLWLVSQENDDILIDRLSEREYMVLGLIAEGLSNQEIAQKLVVTVSTIKTHLNNIYAKLHVHTRLQAVTRAYDLGVLRRSEVDTEPLAHSKSTEK</sequence>
<dbReference type="InterPro" id="IPR036388">
    <property type="entry name" value="WH-like_DNA-bd_sf"/>
</dbReference>
<dbReference type="InterPro" id="IPR019734">
    <property type="entry name" value="TPR_rpt"/>
</dbReference>
<organism evidence="5 6">
    <name type="scientific">Dictyobacter arantiisoli</name>
    <dbReference type="NCBI Taxonomy" id="2014874"/>
    <lineage>
        <taxon>Bacteria</taxon>
        <taxon>Bacillati</taxon>
        <taxon>Chloroflexota</taxon>
        <taxon>Ktedonobacteria</taxon>
        <taxon>Ktedonobacterales</taxon>
        <taxon>Dictyobacteraceae</taxon>
        <taxon>Dictyobacter</taxon>
    </lineage>
</organism>
<dbReference type="SUPFAM" id="SSF48452">
    <property type="entry name" value="TPR-like"/>
    <property type="match status" value="1"/>
</dbReference>
<dbReference type="InterPro" id="IPR059106">
    <property type="entry name" value="WHD_MalT"/>
</dbReference>
<dbReference type="PANTHER" id="PTHR44688:SF16">
    <property type="entry name" value="DNA-BINDING TRANSCRIPTIONAL ACTIVATOR DEVR_DOSR"/>
    <property type="match status" value="1"/>
</dbReference>
<dbReference type="SUPFAM" id="SSF52540">
    <property type="entry name" value="P-loop containing nucleoside triphosphate hydrolases"/>
    <property type="match status" value="1"/>
</dbReference>
<evidence type="ECO:0000313" key="6">
    <source>
        <dbReference type="Proteomes" id="UP000322530"/>
    </source>
</evidence>
<keyword evidence="2" id="KW-0238">DNA-binding</keyword>
<dbReference type="SMART" id="SM00421">
    <property type="entry name" value="HTH_LUXR"/>
    <property type="match status" value="1"/>
</dbReference>
<keyword evidence="1" id="KW-0805">Transcription regulation</keyword>
<reference evidence="5 6" key="1">
    <citation type="submission" date="2019-01" db="EMBL/GenBank/DDBJ databases">
        <title>Draft genome sequence of Dictyobacter sp. Uno17.</title>
        <authorList>
            <person name="Wang C.M."/>
            <person name="Zheng Y."/>
            <person name="Sakai Y."/>
            <person name="Abe K."/>
            <person name="Yokota A."/>
            <person name="Yabe S."/>
        </authorList>
    </citation>
    <scope>NUCLEOTIDE SEQUENCE [LARGE SCALE GENOMIC DNA]</scope>
    <source>
        <strain evidence="5 6">Uno17</strain>
    </source>
</reference>
<dbReference type="PRINTS" id="PR00038">
    <property type="entry name" value="HTHLUXR"/>
</dbReference>
<gene>
    <name evidence="5" type="ORF">KDI_01140</name>
</gene>
<dbReference type="Pfam" id="PF25873">
    <property type="entry name" value="WHD_MalT"/>
    <property type="match status" value="1"/>
</dbReference>
<accession>A0A5A5T599</accession>
<dbReference type="Pfam" id="PF00196">
    <property type="entry name" value="GerE"/>
    <property type="match status" value="1"/>
</dbReference>
<dbReference type="InterPro" id="IPR011990">
    <property type="entry name" value="TPR-like_helical_dom_sf"/>
</dbReference>
<dbReference type="Pfam" id="PF17874">
    <property type="entry name" value="TPR_MalT"/>
    <property type="match status" value="1"/>
</dbReference>
<dbReference type="Gene3D" id="1.10.10.10">
    <property type="entry name" value="Winged helix-like DNA-binding domain superfamily/Winged helix DNA-binding domain"/>
    <property type="match status" value="1"/>
</dbReference>
<evidence type="ECO:0000259" key="4">
    <source>
        <dbReference type="PROSITE" id="PS50043"/>
    </source>
</evidence>
<dbReference type="RefSeq" id="WP_172631753.1">
    <property type="nucleotide sequence ID" value="NZ_BIXY01000001.1"/>
</dbReference>
<dbReference type="PROSITE" id="PS50043">
    <property type="entry name" value="HTH_LUXR_2"/>
    <property type="match status" value="1"/>
</dbReference>
<keyword evidence="3" id="KW-0804">Transcription</keyword>
<dbReference type="Gene3D" id="1.25.40.10">
    <property type="entry name" value="Tetratricopeptide repeat domain"/>
    <property type="match status" value="1"/>
</dbReference>
<evidence type="ECO:0000256" key="3">
    <source>
        <dbReference type="ARBA" id="ARBA00023163"/>
    </source>
</evidence>
<dbReference type="GO" id="GO:0003677">
    <property type="term" value="F:DNA binding"/>
    <property type="evidence" value="ECO:0007669"/>
    <property type="project" value="UniProtKB-KW"/>
</dbReference>
<evidence type="ECO:0000256" key="2">
    <source>
        <dbReference type="ARBA" id="ARBA00023125"/>
    </source>
</evidence>
<feature type="domain" description="HTH luxR-type" evidence="4">
    <location>
        <begin position="837"/>
        <end position="902"/>
    </location>
</feature>
<dbReference type="PROSITE" id="PS00622">
    <property type="entry name" value="HTH_LUXR_1"/>
    <property type="match status" value="1"/>
</dbReference>
<dbReference type="Gene3D" id="3.40.50.300">
    <property type="entry name" value="P-loop containing nucleotide triphosphate hydrolases"/>
    <property type="match status" value="1"/>
</dbReference>
<dbReference type="PANTHER" id="PTHR44688">
    <property type="entry name" value="DNA-BINDING TRANSCRIPTIONAL ACTIVATOR DEVR_DOSR"/>
    <property type="match status" value="1"/>
</dbReference>
<evidence type="ECO:0000313" key="5">
    <source>
        <dbReference type="EMBL" id="GCF06550.1"/>
    </source>
</evidence>
<evidence type="ECO:0000256" key="1">
    <source>
        <dbReference type="ARBA" id="ARBA00023015"/>
    </source>
</evidence>
<keyword evidence="6" id="KW-1185">Reference proteome</keyword>
<name>A0A5A5T599_9CHLR</name>
<dbReference type="AlphaFoldDB" id="A0A5A5T599"/>
<dbReference type="GO" id="GO:0006355">
    <property type="term" value="P:regulation of DNA-templated transcription"/>
    <property type="evidence" value="ECO:0007669"/>
    <property type="project" value="InterPro"/>
</dbReference>
<dbReference type="InterPro" id="IPR016032">
    <property type="entry name" value="Sig_transdc_resp-reg_C-effctor"/>
</dbReference>
<dbReference type="CDD" id="cd06170">
    <property type="entry name" value="LuxR_C_like"/>
    <property type="match status" value="1"/>
</dbReference>